<evidence type="ECO:0000313" key="3">
    <source>
        <dbReference type="EMBL" id="OHT04540.1"/>
    </source>
</evidence>
<dbReference type="Gene3D" id="1.25.40.10">
    <property type="entry name" value="Tetratricopeptide repeat domain"/>
    <property type="match status" value="2"/>
</dbReference>
<dbReference type="SMART" id="SM00671">
    <property type="entry name" value="SEL1"/>
    <property type="match status" value="7"/>
</dbReference>
<dbReference type="EMBL" id="MLAK01000790">
    <property type="protein sequence ID" value="OHT04540.1"/>
    <property type="molecule type" value="Genomic_DNA"/>
</dbReference>
<dbReference type="InterPro" id="IPR050767">
    <property type="entry name" value="Sel1_AlgK"/>
</dbReference>
<keyword evidence="4" id="KW-1185">Reference proteome</keyword>
<evidence type="ECO:0000256" key="1">
    <source>
        <dbReference type="ARBA" id="ARBA00038101"/>
    </source>
</evidence>
<dbReference type="GO" id="GO:0005524">
    <property type="term" value="F:ATP binding"/>
    <property type="evidence" value="ECO:0007669"/>
    <property type="project" value="InterPro"/>
</dbReference>
<evidence type="ECO:0000259" key="2">
    <source>
        <dbReference type="PROSITE" id="PS50011"/>
    </source>
</evidence>
<dbReference type="AlphaFoldDB" id="A0A1J4K459"/>
<dbReference type="InterPro" id="IPR006597">
    <property type="entry name" value="Sel1-like"/>
</dbReference>
<dbReference type="PANTHER" id="PTHR11102">
    <property type="entry name" value="SEL-1-LIKE PROTEIN"/>
    <property type="match status" value="1"/>
</dbReference>
<dbReference type="SUPFAM" id="SSF81901">
    <property type="entry name" value="HCP-like"/>
    <property type="match status" value="2"/>
</dbReference>
<organism evidence="3 4">
    <name type="scientific">Tritrichomonas foetus</name>
    <dbReference type="NCBI Taxonomy" id="1144522"/>
    <lineage>
        <taxon>Eukaryota</taxon>
        <taxon>Metamonada</taxon>
        <taxon>Parabasalia</taxon>
        <taxon>Tritrichomonadida</taxon>
        <taxon>Tritrichomonadidae</taxon>
        <taxon>Tritrichomonas</taxon>
    </lineage>
</organism>
<dbReference type="VEuPathDB" id="TrichDB:TRFO_27993"/>
<gene>
    <name evidence="3" type="ORF">TRFO_27993</name>
</gene>
<dbReference type="GO" id="GO:0004672">
    <property type="term" value="F:protein kinase activity"/>
    <property type="evidence" value="ECO:0007669"/>
    <property type="project" value="InterPro"/>
</dbReference>
<dbReference type="Pfam" id="PF00069">
    <property type="entry name" value="Pkinase"/>
    <property type="match status" value="1"/>
</dbReference>
<name>A0A1J4K459_9EUKA</name>
<dbReference type="Proteomes" id="UP000179807">
    <property type="component" value="Unassembled WGS sequence"/>
</dbReference>
<dbReference type="PANTHER" id="PTHR11102:SF147">
    <property type="entry name" value="SEL1L ADAPTOR SUBUNIT OF ERAD E3 UBIQUITIN LIGASE"/>
    <property type="match status" value="1"/>
</dbReference>
<accession>A0A1J4K459</accession>
<dbReference type="Pfam" id="PF08238">
    <property type="entry name" value="Sel1"/>
    <property type="match status" value="7"/>
</dbReference>
<dbReference type="InterPro" id="IPR011990">
    <property type="entry name" value="TPR-like_helical_dom_sf"/>
</dbReference>
<comment type="caution">
    <text evidence="3">The sequence shown here is derived from an EMBL/GenBank/DDBJ whole genome shotgun (WGS) entry which is preliminary data.</text>
</comment>
<protein>
    <recommendedName>
        <fullName evidence="2">Protein kinase domain-containing protein</fullName>
    </recommendedName>
</protein>
<dbReference type="RefSeq" id="XP_068357676.1">
    <property type="nucleotide sequence ID" value="XM_068505893.1"/>
</dbReference>
<dbReference type="InterPro" id="IPR011009">
    <property type="entry name" value="Kinase-like_dom_sf"/>
</dbReference>
<comment type="similarity">
    <text evidence="1">Belongs to the sel-1 family.</text>
</comment>
<reference evidence="3" key="1">
    <citation type="submission" date="2016-10" db="EMBL/GenBank/DDBJ databases">
        <authorList>
            <person name="Benchimol M."/>
            <person name="Almeida L.G."/>
            <person name="Vasconcelos A.T."/>
            <person name="Perreira-Neves A."/>
            <person name="Rosa I.A."/>
            <person name="Tasca T."/>
            <person name="Bogo M.R."/>
            <person name="de Souza W."/>
        </authorList>
    </citation>
    <scope>NUCLEOTIDE SEQUENCE [LARGE SCALE GENOMIC DNA]</scope>
    <source>
        <strain evidence="3">K</strain>
    </source>
</reference>
<evidence type="ECO:0000313" key="4">
    <source>
        <dbReference type="Proteomes" id="UP000179807"/>
    </source>
</evidence>
<feature type="domain" description="Protein kinase" evidence="2">
    <location>
        <begin position="250"/>
        <end position="508"/>
    </location>
</feature>
<sequence length="881" mass="104755">MKRSYGYDDIPSFFEEDIKVVRNINLCDDRYPFFDSLFENVRMHFSQHFNADFENVTRKLFGNSPFLTFFEFSSPEPSSSEEKHSYCRYFSICSENNCIIIDDSPPKNIQNIQQYSSPTKQALFTFFRKFKNERKIEIYDCDTSFKQQSKNFIESSNRNIYQSENESDDEISKDNFLDYNEKIAEMILMFYFHYTHFFEHYSSFSYYINSIIGFKLRRFYYESYLFENPSFFHRMESFQFYRFSENDFIFIQNRSISQGSTGVIELALHLKTFSLVAIKSIFNNNNDNYFENCFIREYNFFKNYKHPFIIQCYGTVLFSGHKYQSFVIEFMCHGSLEINLKNLLLNNSCENVFLRLLFAVNYLHSNNIIHRDINPSNVLIDHNYNTFLSDFGSIKELSPESPESTSDSENMTKNLGSIDFSAPEMIIDSQVPISTAIDVYSLGMILYYLIERKKPFYKQKIDDILQSFKDEETPTIHANEIWELIYGDMICFNPIQRHDTFLITLSFIIFNQNRLSYDNTSFLELLNYKLIEKDEYKNICNNKDYYFNINKLTFIYENKTMNSLLNNSVLKEAPSYYILFLTDTSNSKLFSDEKCYYLGLFFLEDAFFPIDMEKSLYFFNLSANQNYINALIALSNIYLYCEYVPHDVNKAIHYLEKASDLNDVYSQNYLGKLYSNNKWMEPNMKKAIHYFKLSANQGNSKALYRLGIIYLSKNELKGYNYLKLSAEKENINALLIILAIDYKINHQNDDDNNIIQEKIDHFFDKNNAKSQYYIGLAYLNQYCVPFNIQKAIYYFKLSANQNFRKSQYVLGKIYLKNKYIPQDLGKSLKFFRLSASQNHPGSFFYLGKIFFHGENVKQDIQKAFYYFELASQYYKKKEKNE</sequence>
<dbReference type="GeneID" id="94840597"/>
<dbReference type="SUPFAM" id="SSF56112">
    <property type="entry name" value="Protein kinase-like (PK-like)"/>
    <property type="match status" value="1"/>
</dbReference>
<dbReference type="InterPro" id="IPR000719">
    <property type="entry name" value="Prot_kinase_dom"/>
</dbReference>
<proteinExistence type="inferred from homology"/>
<dbReference type="Gene3D" id="1.10.510.10">
    <property type="entry name" value="Transferase(Phosphotransferase) domain 1"/>
    <property type="match status" value="1"/>
</dbReference>
<dbReference type="PROSITE" id="PS50011">
    <property type="entry name" value="PROTEIN_KINASE_DOM"/>
    <property type="match status" value="1"/>
</dbReference>